<proteinExistence type="inferred from homology"/>
<dbReference type="Gene3D" id="3.40.50.2300">
    <property type="match status" value="1"/>
</dbReference>
<keyword evidence="3" id="KW-0378">Hydrolase</keyword>
<dbReference type="AlphaFoldDB" id="A0A1D8UV87"/>
<evidence type="ECO:0000313" key="6">
    <source>
        <dbReference type="Proteomes" id="UP000179145"/>
    </source>
</evidence>
<gene>
    <name evidence="5" type="ORF">A0U89_10015</name>
</gene>
<organism evidence="5 6">
    <name type="scientific">Kozakia baliensis</name>
    <dbReference type="NCBI Taxonomy" id="153496"/>
    <lineage>
        <taxon>Bacteria</taxon>
        <taxon>Pseudomonadati</taxon>
        <taxon>Pseudomonadota</taxon>
        <taxon>Alphaproteobacteria</taxon>
        <taxon>Acetobacterales</taxon>
        <taxon>Acetobacteraceae</taxon>
        <taxon>Kozakia</taxon>
    </lineage>
</organism>
<sequence>MPSFLFVCTGNICRSPLAEAAMRAEAKRRKLDIEIDSAGTGAWHLAHPPDRRARKIAKKHGLNIDSYRARLVTEEDFTRFDYILALDESHFYYLRELAPAHTRDKITLLLDHVPGREGEEVLDPYYGTEADFDVTWTDVQEACAHLATKTLDRP</sequence>
<dbReference type="EMBL" id="CP014674">
    <property type="protein sequence ID" value="AOX17417.1"/>
    <property type="molecule type" value="Genomic_DNA"/>
</dbReference>
<protein>
    <recommendedName>
        <fullName evidence="2">protein-tyrosine-phosphatase</fullName>
        <ecNumber evidence="2">3.1.3.48</ecNumber>
    </recommendedName>
</protein>
<evidence type="ECO:0000313" key="5">
    <source>
        <dbReference type="EMBL" id="AOX17417.1"/>
    </source>
</evidence>
<dbReference type="PANTHER" id="PTHR11717:SF7">
    <property type="entry name" value="LOW MOLECULAR WEIGHT PHOSPHOTYROSINE PROTEIN PHOSPHATASE"/>
    <property type="match status" value="1"/>
</dbReference>
<evidence type="ECO:0000256" key="2">
    <source>
        <dbReference type="ARBA" id="ARBA00013064"/>
    </source>
</evidence>
<dbReference type="InterPro" id="IPR023485">
    <property type="entry name" value="Ptyr_pPase"/>
</dbReference>
<dbReference type="InterPro" id="IPR050438">
    <property type="entry name" value="LMW_PTPase"/>
</dbReference>
<dbReference type="eggNOG" id="COG0394">
    <property type="taxonomic scope" value="Bacteria"/>
</dbReference>
<dbReference type="RefSeq" id="WP_070403017.1">
    <property type="nucleotide sequence ID" value="NZ_BJVW01000001.1"/>
</dbReference>
<dbReference type="PRINTS" id="PR00719">
    <property type="entry name" value="LMWPTPASE"/>
</dbReference>
<dbReference type="EC" id="3.1.3.48" evidence="2"/>
<dbReference type="InterPro" id="IPR017867">
    <property type="entry name" value="Tyr_phospatase_low_mol_wt"/>
</dbReference>
<dbReference type="CDD" id="cd16343">
    <property type="entry name" value="LMWPTP"/>
    <property type="match status" value="1"/>
</dbReference>
<evidence type="ECO:0000256" key="1">
    <source>
        <dbReference type="ARBA" id="ARBA00011063"/>
    </source>
</evidence>
<keyword evidence="6" id="KW-1185">Reference proteome</keyword>
<evidence type="ECO:0000256" key="4">
    <source>
        <dbReference type="ARBA" id="ARBA00022912"/>
    </source>
</evidence>
<dbReference type="InterPro" id="IPR036196">
    <property type="entry name" value="Ptyr_pPase_sf"/>
</dbReference>
<evidence type="ECO:0000256" key="3">
    <source>
        <dbReference type="ARBA" id="ARBA00022801"/>
    </source>
</evidence>
<dbReference type="Pfam" id="PF01451">
    <property type="entry name" value="LMWPc"/>
    <property type="match status" value="1"/>
</dbReference>
<dbReference type="OrthoDB" id="9784339at2"/>
<reference evidence="5 6" key="1">
    <citation type="journal article" date="2016" name="Microb. Cell Fact.">
        <title>Dissection of exopolysaccharide biosynthesis in Kozakia baliensis.</title>
        <authorList>
            <person name="Brandt J.U."/>
            <person name="Jakob F."/>
            <person name="Behr J."/>
            <person name="Geissler A.J."/>
            <person name="Vogel R.F."/>
        </authorList>
    </citation>
    <scope>NUCLEOTIDE SEQUENCE [LARGE SCALE GENOMIC DNA]</scope>
    <source>
        <strain evidence="5 6">DSM 14400</strain>
    </source>
</reference>
<keyword evidence="4" id="KW-0904">Protein phosphatase</keyword>
<dbReference type="STRING" id="153496.A0U89_10015"/>
<dbReference type="GO" id="GO:0004725">
    <property type="term" value="F:protein tyrosine phosphatase activity"/>
    <property type="evidence" value="ECO:0007669"/>
    <property type="project" value="UniProtKB-EC"/>
</dbReference>
<name>A0A1D8UV87_9PROT</name>
<accession>A0A1D8UV87</accession>
<dbReference type="KEGG" id="kba:A0U89_10015"/>
<dbReference type="SUPFAM" id="SSF52788">
    <property type="entry name" value="Phosphotyrosine protein phosphatases I"/>
    <property type="match status" value="1"/>
</dbReference>
<dbReference type="SMART" id="SM00226">
    <property type="entry name" value="LMWPc"/>
    <property type="match status" value="1"/>
</dbReference>
<dbReference type="Proteomes" id="UP000179145">
    <property type="component" value="Chromosome"/>
</dbReference>
<comment type="similarity">
    <text evidence="1">Belongs to the low molecular weight phosphotyrosine protein phosphatase family.</text>
</comment>
<dbReference type="PANTHER" id="PTHR11717">
    <property type="entry name" value="LOW MOLECULAR WEIGHT PROTEIN TYROSINE PHOSPHATASE"/>
    <property type="match status" value="1"/>
</dbReference>